<evidence type="ECO:0000256" key="1">
    <source>
        <dbReference type="SAM" id="MobiDB-lite"/>
    </source>
</evidence>
<evidence type="ECO:0000313" key="3">
    <source>
        <dbReference type="Proteomes" id="UP001180754"/>
    </source>
</evidence>
<dbReference type="Proteomes" id="UP001180754">
    <property type="component" value="Unassembled WGS sequence"/>
</dbReference>
<gene>
    <name evidence="2" type="ORF">RND15_10210</name>
</gene>
<protein>
    <recommendedName>
        <fullName evidence="4">Secreted protein</fullName>
    </recommendedName>
</protein>
<accession>A0ABU2XAZ5</accession>
<dbReference type="RefSeq" id="WP_311723469.1">
    <property type="nucleotide sequence ID" value="NZ_JAVRFD010000004.1"/>
</dbReference>
<dbReference type="InterPro" id="IPR011043">
    <property type="entry name" value="Gal_Oxase/kelch_b-propeller"/>
</dbReference>
<evidence type="ECO:0008006" key="4">
    <source>
        <dbReference type="Google" id="ProtNLM"/>
    </source>
</evidence>
<organism evidence="2 3">
    <name type="scientific">Streptomyces lonegramiae</name>
    <dbReference type="NCBI Taxonomy" id="3075524"/>
    <lineage>
        <taxon>Bacteria</taxon>
        <taxon>Bacillati</taxon>
        <taxon>Actinomycetota</taxon>
        <taxon>Actinomycetes</taxon>
        <taxon>Kitasatosporales</taxon>
        <taxon>Streptomycetaceae</taxon>
        <taxon>Streptomyces</taxon>
    </lineage>
</organism>
<reference evidence="2" key="1">
    <citation type="submission" date="2024-05" db="EMBL/GenBank/DDBJ databases">
        <title>30 novel species of actinomycetes from the DSMZ collection.</title>
        <authorList>
            <person name="Nouioui I."/>
        </authorList>
    </citation>
    <scope>NUCLEOTIDE SEQUENCE</scope>
    <source>
        <strain evidence="2">DSM 41529</strain>
    </source>
</reference>
<evidence type="ECO:0000313" key="2">
    <source>
        <dbReference type="EMBL" id="MDT0543095.1"/>
    </source>
</evidence>
<comment type="caution">
    <text evidence="2">The sequence shown here is derived from an EMBL/GenBank/DDBJ whole genome shotgun (WGS) entry which is preliminary data.</text>
</comment>
<dbReference type="InterPro" id="IPR006311">
    <property type="entry name" value="TAT_signal"/>
</dbReference>
<dbReference type="SUPFAM" id="SSF50965">
    <property type="entry name" value="Galactose oxidase, central domain"/>
    <property type="match status" value="1"/>
</dbReference>
<dbReference type="EMBL" id="JAVRFD010000004">
    <property type="protein sequence ID" value="MDT0543095.1"/>
    <property type="molecule type" value="Genomic_DNA"/>
</dbReference>
<keyword evidence="3" id="KW-1185">Reference proteome</keyword>
<feature type="region of interest" description="Disordered" evidence="1">
    <location>
        <begin position="335"/>
        <end position="377"/>
    </location>
</feature>
<name>A0ABU2XAZ5_9ACTN</name>
<sequence length="377" mass="40228">MSDTTPRVGAVRRRRLAVALAAGVVALAIGAAPASARPGSWRAVVPEGLSEAVLYDISSAEGATWTAGIDVTDWSPLALRWNGSGWTRTPQPVEHGRFDDIAAGAGGEAWAVGSQGGGDGGDAPIVERWDGGAWQLEDVPLPAGARGGFHAVAVSPQGTVWAGGGLFNDNEDGLQSPLLMTRSSDGTWRSVEIPAEAAVGSTINVLPLADDDVWLLGVKGVAHFDGTAWTRQRLPSQLDDTTFYLYDIEEREPGELWAVGLAQDDELWRRPVVLRLDRGRWKEVPTPKETAELRGITFDDHKRPVIVGETVDPAVDPDSNYTLTLDDGGRLVRGERPPGAGHLIGADTDEKGRIWTSGTVDHPEKPGSYLPYAAVRD</sequence>
<proteinExistence type="predicted"/>
<dbReference type="PROSITE" id="PS51318">
    <property type="entry name" value="TAT"/>
    <property type="match status" value="1"/>
</dbReference>